<dbReference type="InterPro" id="IPR001810">
    <property type="entry name" value="F-box_dom"/>
</dbReference>
<organism evidence="2 3">
    <name type="scientific">Exidia glandulosa HHB12029</name>
    <dbReference type="NCBI Taxonomy" id="1314781"/>
    <lineage>
        <taxon>Eukaryota</taxon>
        <taxon>Fungi</taxon>
        <taxon>Dikarya</taxon>
        <taxon>Basidiomycota</taxon>
        <taxon>Agaricomycotina</taxon>
        <taxon>Agaricomycetes</taxon>
        <taxon>Auriculariales</taxon>
        <taxon>Exidiaceae</taxon>
        <taxon>Exidia</taxon>
    </lineage>
</organism>
<name>A0A165EY36_EXIGL</name>
<evidence type="ECO:0000313" key="3">
    <source>
        <dbReference type="Proteomes" id="UP000077266"/>
    </source>
</evidence>
<keyword evidence="3" id="KW-1185">Reference proteome</keyword>
<protein>
    <recommendedName>
        <fullName evidence="1">F-box domain-containing protein</fullName>
    </recommendedName>
</protein>
<dbReference type="InParanoid" id="A0A165EY36"/>
<dbReference type="InterPro" id="IPR036047">
    <property type="entry name" value="F-box-like_dom_sf"/>
</dbReference>
<dbReference type="SUPFAM" id="SSF81383">
    <property type="entry name" value="F-box domain"/>
    <property type="match status" value="1"/>
</dbReference>
<feature type="domain" description="F-box" evidence="1">
    <location>
        <begin position="1"/>
        <end position="55"/>
    </location>
</feature>
<reference evidence="2 3" key="1">
    <citation type="journal article" date="2016" name="Mol. Biol. Evol.">
        <title>Comparative Genomics of Early-Diverging Mushroom-Forming Fungi Provides Insights into the Origins of Lignocellulose Decay Capabilities.</title>
        <authorList>
            <person name="Nagy L.G."/>
            <person name="Riley R."/>
            <person name="Tritt A."/>
            <person name="Adam C."/>
            <person name="Daum C."/>
            <person name="Floudas D."/>
            <person name="Sun H."/>
            <person name="Yadav J.S."/>
            <person name="Pangilinan J."/>
            <person name="Larsson K.H."/>
            <person name="Matsuura K."/>
            <person name="Barry K."/>
            <person name="Labutti K."/>
            <person name="Kuo R."/>
            <person name="Ohm R.A."/>
            <person name="Bhattacharya S.S."/>
            <person name="Shirouzu T."/>
            <person name="Yoshinaga Y."/>
            <person name="Martin F.M."/>
            <person name="Grigoriev I.V."/>
            <person name="Hibbett D.S."/>
        </authorList>
    </citation>
    <scope>NUCLEOTIDE SEQUENCE [LARGE SCALE GENOMIC DNA]</scope>
    <source>
        <strain evidence="2 3">HHB12029</strain>
    </source>
</reference>
<gene>
    <name evidence="2" type="ORF">EXIGLDRAFT_773166</name>
</gene>
<sequence length="454" mass="50860">MVGIDSLPNELLPQLFDDCDVMEFFIRSRVSKRWRSAAACIIALVDTSTSTFPSDKALEAVSDNLYRIASLTLHHEDEGLLLWALSYDAAILSSLEISTGTFYRRRAHIPSNFLGGTVGTRHLTSVTLRNAVFAFAAPGTASFPSVRTVHIEHCQVAEGPYQGWAIPSNALDCIAAMFPRMERLTLNLFNRNFDRHYVLPTFAAEPPTEASAAVFARLLEFDGRSVGAQWSLLQHVSLQRIPTVMLRAKKMDRRAVEACVPEGPFRVLMDIDDDMRSAVELCSADNKIKRTLISRTEDAFSVELLSISIAAASWRIVALSVTSIAWEALLAVPAVGFPCLHTLRIDVPNDYWYHYEIHREAEDMQSLVMPSLRLLILHKTCAEADYTWWRSELEAFLVDILCEADKVTLALLGMSLIEDVEDEYKTAFLRELTGSSHDDWVDLSTNVLAGERQM</sequence>
<proteinExistence type="predicted"/>
<dbReference type="EMBL" id="KV426111">
    <property type="protein sequence ID" value="KZV87952.1"/>
    <property type="molecule type" value="Genomic_DNA"/>
</dbReference>
<dbReference type="OrthoDB" id="3219396at2759"/>
<dbReference type="AlphaFoldDB" id="A0A165EY36"/>
<evidence type="ECO:0000313" key="2">
    <source>
        <dbReference type="EMBL" id="KZV87952.1"/>
    </source>
</evidence>
<evidence type="ECO:0000259" key="1">
    <source>
        <dbReference type="PROSITE" id="PS50181"/>
    </source>
</evidence>
<dbReference type="Proteomes" id="UP000077266">
    <property type="component" value="Unassembled WGS sequence"/>
</dbReference>
<dbReference type="PROSITE" id="PS50181">
    <property type="entry name" value="FBOX"/>
    <property type="match status" value="1"/>
</dbReference>
<accession>A0A165EY36</accession>